<keyword evidence="1" id="KW-0540">Nuclease</keyword>
<dbReference type="NCBIfam" id="TIGR00632">
    <property type="entry name" value="vsr"/>
    <property type="match status" value="1"/>
</dbReference>
<keyword evidence="3" id="KW-0227">DNA damage</keyword>
<dbReference type="InterPro" id="IPR004603">
    <property type="entry name" value="DNA_mismatch_endonuc_vsr"/>
</dbReference>
<evidence type="ECO:0000256" key="2">
    <source>
        <dbReference type="ARBA" id="ARBA00022759"/>
    </source>
</evidence>
<keyword evidence="4" id="KW-0378">Hydrolase</keyword>
<dbReference type="CDD" id="cd00221">
    <property type="entry name" value="Vsr"/>
    <property type="match status" value="1"/>
</dbReference>
<dbReference type="Pfam" id="PF03852">
    <property type="entry name" value="Vsr"/>
    <property type="match status" value="1"/>
</dbReference>
<dbReference type="Proteomes" id="UP001348098">
    <property type="component" value="Unassembled WGS sequence"/>
</dbReference>
<evidence type="ECO:0000313" key="8">
    <source>
        <dbReference type="Proteomes" id="UP001348098"/>
    </source>
</evidence>
<dbReference type="EMBL" id="JAYKYQ010000009">
    <property type="protein sequence ID" value="MEB3512762.1"/>
    <property type="molecule type" value="Genomic_DNA"/>
</dbReference>
<evidence type="ECO:0000256" key="6">
    <source>
        <dbReference type="ARBA" id="ARBA00029466"/>
    </source>
</evidence>
<comment type="similarity">
    <text evidence="6">Belongs to the Vsr family.</text>
</comment>
<evidence type="ECO:0000256" key="4">
    <source>
        <dbReference type="ARBA" id="ARBA00022801"/>
    </source>
</evidence>
<dbReference type="SUPFAM" id="SSF52980">
    <property type="entry name" value="Restriction endonuclease-like"/>
    <property type="match status" value="1"/>
</dbReference>
<protein>
    <submittedName>
        <fullName evidence="7">Very short patch repair endonuclease</fullName>
    </submittedName>
</protein>
<gene>
    <name evidence="7" type="ORF">U3653_22255</name>
</gene>
<organism evidence="7 8">
    <name type="scientific">Nocardia implantans</name>
    <dbReference type="NCBI Taxonomy" id="3108168"/>
    <lineage>
        <taxon>Bacteria</taxon>
        <taxon>Bacillati</taxon>
        <taxon>Actinomycetota</taxon>
        <taxon>Actinomycetes</taxon>
        <taxon>Mycobacteriales</taxon>
        <taxon>Nocardiaceae</taxon>
        <taxon>Nocardia</taxon>
    </lineage>
</organism>
<name>A0ABU6AZ45_9NOCA</name>
<evidence type="ECO:0000313" key="7">
    <source>
        <dbReference type="EMBL" id="MEB3512762.1"/>
    </source>
</evidence>
<sequence length="145" mass="16602">MVETEKAGASWASTAAVRSAMRANRRRDTRPELAIRRLVHAAGLRYRVDYPPLKGNRRMRADLVFTRAKVAVFIDGCFWHGCPEHHRPSRTNAEFWANKISANRERDSRTNTLLRQTGWTVLRVWEHEAPDQAAGRIIAAVLEAR</sequence>
<keyword evidence="8" id="KW-1185">Reference proteome</keyword>
<dbReference type="RefSeq" id="WP_195081561.1">
    <property type="nucleotide sequence ID" value="NZ_JAYESH010000007.1"/>
</dbReference>
<accession>A0ABU6AZ45</accession>
<evidence type="ECO:0000256" key="5">
    <source>
        <dbReference type="ARBA" id="ARBA00023204"/>
    </source>
</evidence>
<dbReference type="InterPro" id="IPR011335">
    <property type="entry name" value="Restrct_endonuc-II-like"/>
</dbReference>
<evidence type="ECO:0000256" key="1">
    <source>
        <dbReference type="ARBA" id="ARBA00022722"/>
    </source>
</evidence>
<proteinExistence type="inferred from homology"/>
<evidence type="ECO:0000256" key="3">
    <source>
        <dbReference type="ARBA" id="ARBA00022763"/>
    </source>
</evidence>
<dbReference type="GO" id="GO:0004519">
    <property type="term" value="F:endonuclease activity"/>
    <property type="evidence" value="ECO:0007669"/>
    <property type="project" value="UniProtKB-KW"/>
</dbReference>
<keyword evidence="5" id="KW-0234">DNA repair</keyword>
<dbReference type="Gene3D" id="3.40.960.10">
    <property type="entry name" value="VSR Endonuclease"/>
    <property type="match status" value="1"/>
</dbReference>
<reference evidence="7 8" key="1">
    <citation type="submission" date="2023-12" db="EMBL/GenBank/DDBJ databases">
        <title>novel species in genus Nocarida.</title>
        <authorList>
            <person name="Li Z."/>
        </authorList>
    </citation>
    <scope>NUCLEOTIDE SEQUENCE [LARGE SCALE GENOMIC DNA]</scope>
    <source>
        <strain evidence="7 8">CDC186</strain>
    </source>
</reference>
<keyword evidence="2 7" id="KW-0255">Endonuclease</keyword>
<comment type="caution">
    <text evidence="7">The sequence shown here is derived from an EMBL/GenBank/DDBJ whole genome shotgun (WGS) entry which is preliminary data.</text>
</comment>